<name>A0A2T7AV24_9ENTR</name>
<dbReference type="OrthoDB" id="9797716at2"/>
<dbReference type="RefSeq" id="WP_075199781.1">
    <property type="nucleotide sequence ID" value="NZ_CP187985.1"/>
</dbReference>
<dbReference type="InterPro" id="IPR036388">
    <property type="entry name" value="WH-like_DNA-bd_sf"/>
</dbReference>
<dbReference type="InterPro" id="IPR011991">
    <property type="entry name" value="ArsR-like_HTH"/>
</dbReference>
<dbReference type="PRINTS" id="PR00778">
    <property type="entry name" value="HTHARSR"/>
</dbReference>
<dbReference type="Gene3D" id="1.10.10.10">
    <property type="entry name" value="Winged helix-like DNA-binding domain superfamily/Winged helix DNA-binding domain"/>
    <property type="match status" value="1"/>
</dbReference>
<dbReference type="GO" id="GO:0097063">
    <property type="term" value="F:cadmium ion sensor activity"/>
    <property type="evidence" value="ECO:0007669"/>
    <property type="project" value="TreeGrafter"/>
</dbReference>
<feature type="domain" description="HTH arsR-type" evidence="1">
    <location>
        <begin position="14"/>
        <end position="109"/>
    </location>
</feature>
<dbReference type="PANTHER" id="PTHR39168">
    <property type="entry name" value="TRANSCRIPTIONAL REGULATOR-RELATED"/>
    <property type="match status" value="1"/>
</dbReference>
<dbReference type="InterPro" id="IPR001845">
    <property type="entry name" value="HTH_ArsR_DNA-bd_dom"/>
</dbReference>
<accession>A0A2T7AV24</accession>
<dbReference type="CDD" id="cd00090">
    <property type="entry name" value="HTH_ARSR"/>
    <property type="match status" value="1"/>
</dbReference>
<reference evidence="2" key="1">
    <citation type="submission" date="2016-12" db="EMBL/GenBank/DDBJ databases">
        <title>Analysis of the Molecular Diversity Among Cronobacter Species Isolated from Filth Flies Using a Pan Genomic DNA Microarray.</title>
        <authorList>
            <person name="Pava-Ripoll M."/>
            <person name="Tall B."/>
            <person name="Farber J."/>
            <person name="Fanning S."/>
            <person name="Lehner A."/>
            <person name="Stephan R."/>
            <person name="Pagotto F."/>
            <person name="Iverson C."/>
            <person name="Ziobro G."/>
            <person name="Miller A."/>
            <person name="Pearson R."/>
            <person name="Yan Q."/>
            <person name="Kim M."/>
            <person name="Jeong S."/>
            <person name="Park J."/>
            <person name="Jun S."/>
            <person name="Choi H."/>
            <person name="Chung T."/>
            <person name="Yoo Y."/>
            <person name="Park E."/>
            <person name="Hwang S."/>
            <person name="Lee B."/>
            <person name="Sathyamoorthy V."/>
            <person name="Carter L."/>
            <person name="Mammel M."/>
            <person name="Jackson S."/>
            <person name="Kothary M."/>
            <person name="Patel I."/>
            <person name="Grim C."/>
            <person name="Gopinath G."/>
            <person name="Gangiredla J."/>
            <person name="Chase H."/>
        </authorList>
    </citation>
    <scope>NUCLEOTIDE SEQUENCE [LARGE SCALE GENOMIC DNA]</scope>
    <source>
        <strain evidence="2">MOD1-Sh41s</strain>
    </source>
</reference>
<dbReference type="SUPFAM" id="SSF46785">
    <property type="entry name" value="Winged helix' DNA-binding domain"/>
    <property type="match status" value="1"/>
</dbReference>
<comment type="caution">
    <text evidence="2">The sequence shown here is derived from an EMBL/GenBank/DDBJ whole genome shotgun (WGS) entry which is preliminary data.</text>
</comment>
<dbReference type="GO" id="GO:0046686">
    <property type="term" value="P:response to cadmium ion"/>
    <property type="evidence" value="ECO:0007669"/>
    <property type="project" value="TreeGrafter"/>
</dbReference>
<dbReference type="GO" id="GO:0003700">
    <property type="term" value="F:DNA-binding transcription factor activity"/>
    <property type="evidence" value="ECO:0007669"/>
    <property type="project" value="InterPro"/>
</dbReference>
<evidence type="ECO:0000259" key="1">
    <source>
        <dbReference type="PROSITE" id="PS50987"/>
    </source>
</evidence>
<dbReference type="InterPro" id="IPR036390">
    <property type="entry name" value="WH_DNA-bd_sf"/>
</dbReference>
<dbReference type="GO" id="GO:0003677">
    <property type="term" value="F:DNA binding"/>
    <property type="evidence" value="ECO:0007669"/>
    <property type="project" value="TreeGrafter"/>
</dbReference>
<sequence>MGSPGRHSLTDVDTAPGLEQAMSGVAAAMADPSRVTMLCALMDGRAWTATELSAVADIAPSTASAHLSRLLGHGLVVCLSQGRHRYYRLAGHDIAGLLETLMGVSMSPRRQPAPRTPGHLRHARTCYDHLAGELAVQLYAFMLEEKWLTPDGDALTPFGRERFAALGVPLSPKPRRKACCPCLDWSERRYHLGGDAGAALLTLFVQQGWLLRTPGYREVTVTAAGRAALRRVFAIDSAVTV</sequence>
<protein>
    <submittedName>
        <fullName evidence="2">Transcriptional regulator</fullName>
    </submittedName>
</protein>
<dbReference type="InterPro" id="IPR052543">
    <property type="entry name" value="HTH_Metal-responsive_Reg"/>
</dbReference>
<dbReference type="SMART" id="SM00418">
    <property type="entry name" value="HTH_ARSR"/>
    <property type="match status" value="1"/>
</dbReference>
<dbReference type="AlphaFoldDB" id="A0A2T7AV24"/>
<dbReference type="Pfam" id="PF01022">
    <property type="entry name" value="HTH_5"/>
    <property type="match status" value="1"/>
</dbReference>
<dbReference type="GO" id="GO:0010288">
    <property type="term" value="P:response to lead ion"/>
    <property type="evidence" value="ECO:0007669"/>
    <property type="project" value="TreeGrafter"/>
</dbReference>
<dbReference type="PROSITE" id="PS50987">
    <property type="entry name" value="HTH_ARSR_2"/>
    <property type="match status" value="1"/>
</dbReference>
<dbReference type="PANTHER" id="PTHR39168:SF1">
    <property type="entry name" value="TRANSCRIPTIONAL REGULATORY PROTEIN"/>
    <property type="match status" value="1"/>
</dbReference>
<dbReference type="EMBL" id="MSAG01000062">
    <property type="protein sequence ID" value="PUX15598.1"/>
    <property type="molecule type" value="Genomic_DNA"/>
</dbReference>
<evidence type="ECO:0000313" key="2">
    <source>
        <dbReference type="EMBL" id="PUX15598.1"/>
    </source>
</evidence>
<proteinExistence type="predicted"/>
<dbReference type="GO" id="GO:0032791">
    <property type="term" value="F:lead ion binding"/>
    <property type="evidence" value="ECO:0007669"/>
    <property type="project" value="TreeGrafter"/>
</dbReference>
<organism evidence="2">
    <name type="scientific">Cronobacter turicensis</name>
    <dbReference type="NCBI Taxonomy" id="413502"/>
    <lineage>
        <taxon>Bacteria</taxon>
        <taxon>Pseudomonadati</taxon>
        <taxon>Pseudomonadota</taxon>
        <taxon>Gammaproteobacteria</taxon>
        <taxon>Enterobacterales</taxon>
        <taxon>Enterobacteriaceae</taxon>
        <taxon>Cronobacter</taxon>
    </lineage>
</organism>
<gene>
    <name evidence="2" type="ORF">BS411_22235</name>
</gene>